<dbReference type="InterPro" id="IPR001387">
    <property type="entry name" value="Cro/C1-type_HTH"/>
</dbReference>
<sequence length="116" mass="13126">MHDSEEIGSRLREERKKCGLTQDQIAEFLGISKRTQANYEAGTSDAPAWYLSRVLRDPGFDVGYILSGQRTFATEASLNEVENSIINKYRSIPEDDQKTIRRLLDAMAVMEARGLN</sequence>
<keyword evidence="2" id="KW-0238">DNA-binding</keyword>
<comment type="caution">
    <text evidence="2">The sequence shown here is derived from an EMBL/GenBank/DDBJ whole genome shotgun (WGS) entry which is preliminary data.</text>
</comment>
<dbReference type="PROSITE" id="PS50943">
    <property type="entry name" value="HTH_CROC1"/>
    <property type="match status" value="1"/>
</dbReference>
<dbReference type="AlphaFoldDB" id="A0A085V4B4"/>
<proteinExistence type="predicted"/>
<dbReference type="PATRIC" id="fig|317.174.peg.3630"/>
<dbReference type="SMART" id="SM00530">
    <property type="entry name" value="HTH_XRE"/>
    <property type="match status" value="1"/>
</dbReference>
<reference evidence="2 3" key="1">
    <citation type="submission" date="2014-07" db="EMBL/GenBank/DDBJ databases">
        <title>Draft Genome Sequences of Environmental Pseudomonas syringae strains.</title>
        <authorList>
            <person name="Baltrus D.A."/>
            <person name="Berge O."/>
            <person name="Morris C."/>
        </authorList>
    </citation>
    <scope>NUCLEOTIDE SEQUENCE [LARGE SCALE GENOMIC DNA]</scope>
    <source>
        <strain evidence="2 3">CEB003</strain>
    </source>
</reference>
<evidence type="ECO:0000259" key="1">
    <source>
        <dbReference type="PROSITE" id="PS50943"/>
    </source>
</evidence>
<dbReference type="EMBL" id="JPQT01000112">
    <property type="protein sequence ID" value="KFE50277.1"/>
    <property type="molecule type" value="Genomic_DNA"/>
</dbReference>
<evidence type="ECO:0000313" key="3">
    <source>
        <dbReference type="Proteomes" id="UP000028643"/>
    </source>
</evidence>
<name>A0A085V4B4_PSESX</name>
<dbReference type="Gene3D" id="1.10.260.40">
    <property type="entry name" value="lambda repressor-like DNA-binding domains"/>
    <property type="match status" value="1"/>
</dbReference>
<accession>A0A085V4B4</accession>
<dbReference type="GO" id="GO:0003677">
    <property type="term" value="F:DNA binding"/>
    <property type="evidence" value="ECO:0007669"/>
    <property type="project" value="UniProtKB-KW"/>
</dbReference>
<dbReference type="Pfam" id="PF13560">
    <property type="entry name" value="HTH_31"/>
    <property type="match status" value="1"/>
</dbReference>
<evidence type="ECO:0000313" key="2">
    <source>
        <dbReference type="EMBL" id="KFE50277.1"/>
    </source>
</evidence>
<protein>
    <submittedName>
        <fullName evidence="2">DNA-binding protein</fullName>
    </submittedName>
</protein>
<dbReference type="RefSeq" id="WP_047576620.1">
    <property type="nucleotide sequence ID" value="NZ_JPQT01000112.1"/>
</dbReference>
<gene>
    <name evidence="2" type="ORF">IV02_17775</name>
</gene>
<dbReference type="CDD" id="cd00093">
    <property type="entry name" value="HTH_XRE"/>
    <property type="match status" value="1"/>
</dbReference>
<feature type="domain" description="HTH cro/C1-type" evidence="1">
    <location>
        <begin position="11"/>
        <end position="65"/>
    </location>
</feature>
<dbReference type="InterPro" id="IPR010982">
    <property type="entry name" value="Lambda_DNA-bd_dom_sf"/>
</dbReference>
<organism evidence="2 3">
    <name type="scientific">Pseudomonas syringae</name>
    <dbReference type="NCBI Taxonomy" id="317"/>
    <lineage>
        <taxon>Bacteria</taxon>
        <taxon>Pseudomonadati</taxon>
        <taxon>Pseudomonadota</taxon>
        <taxon>Gammaproteobacteria</taxon>
        <taxon>Pseudomonadales</taxon>
        <taxon>Pseudomonadaceae</taxon>
        <taxon>Pseudomonas</taxon>
    </lineage>
</organism>
<dbReference type="Proteomes" id="UP000028643">
    <property type="component" value="Unassembled WGS sequence"/>
</dbReference>
<dbReference type="SUPFAM" id="SSF47413">
    <property type="entry name" value="lambda repressor-like DNA-binding domains"/>
    <property type="match status" value="1"/>
</dbReference>